<accession>A0A7J6UAD2</accession>
<dbReference type="EMBL" id="JABANM010001585">
    <property type="protein sequence ID" value="KAF4754031.1"/>
    <property type="molecule type" value="Genomic_DNA"/>
</dbReference>
<organism evidence="2 3">
    <name type="scientific">Perkinsus olseni</name>
    <name type="common">Perkinsus atlanticus</name>
    <dbReference type="NCBI Taxonomy" id="32597"/>
    <lineage>
        <taxon>Eukaryota</taxon>
        <taxon>Sar</taxon>
        <taxon>Alveolata</taxon>
        <taxon>Perkinsozoa</taxon>
        <taxon>Perkinsea</taxon>
        <taxon>Perkinsida</taxon>
        <taxon>Perkinsidae</taxon>
        <taxon>Perkinsus</taxon>
    </lineage>
</organism>
<feature type="compositionally biased region" description="Basic and acidic residues" evidence="1">
    <location>
        <begin position="1"/>
        <end position="10"/>
    </location>
</feature>
<dbReference type="Proteomes" id="UP000574390">
    <property type="component" value="Unassembled WGS sequence"/>
</dbReference>
<evidence type="ECO:0000256" key="1">
    <source>
        <dbReference type="SAM" id="MobiDB-lite"/>
    </source>
</evidence>
<protein>
    <submittedName>
        <fullName evidence="2">Uncharacterized protein</fullName>
    </submittedName>
</protein>
<feature type="region of interest" description="Disordered" evidence="1">
    <location>
        <begin position="96"/>
        <end position="144"/>
    </location>
</feature>
<proteinExistence type="predicted"/>
<feature type="non-terminal residue" evidence="2">
    <location>
        <position position="1"/>
    </location>
</feature>
<feature type="compositionally biased region" description="Basic and acidic residues" evidence="1">
    <location>
        <begin position="98"/>
        <end position="112"/>
    </location>
</feature>
<feature type="compositionally biased region" description="Polar residues" evidence="1">
    <location>
        <begin position="114"/>
        <end position="123"/>
    </location>
</feature>
<dbReference type="AlphaFoldDB" id="A0A7J6UAD2"/>
<name>A0A7J6UAD2_PEROL</name>
<comment type="caution">
    <text evidence="2">The sequence shown here is derived from an EMBL/GenBank/DDBJ whole genome shotgun (WGS) entry which is preliminary data.</text>
</comment>
<evidence type="ECO:0000313" key="2">
    <source>
        <dbReference type="EMBL" id="KAF4754031.1"/>
    </source>
</evidence>
<sequence length="232" mass="25252">MAAAPTKEEAEVAEQDDSNAQSSVSDEKYRSSATSVGAAAKAECGEAVGGLRRDRFGCPITSRSKNHSLCFADEAPGTNQEPLVCTVNVESFKAHNRVNSEMHPEGDGRLRDTAVSSNGQVPRSSALVDSESNPTTFSEEDDDAKGMRAKTHSICFADEVPGGQGELAHVRYVESFKEHNRAFNYVPDVPVASEFSNRRRRHFRAPQNVSRIMAMPYTSPSSRGRELSLELA</sequence>
<evidence type="ECO:0000313" key="3">
    <source>
        <dbReference type="Proteomes" id="UP000574390"/>
    </source>
</evidence>
<feature type="region of interest" description="Disordered" evidence="1">
    <location>
        <begin position="1"/>
        <end position="45"/>
    </location>
</feature>
<gene>
    <name evidence="2" type="ORF">FOZ62_002027</name>
</gene>
<reference evidence="2 3" key="1">
    <citation type="submission" date="2020-04" db="EMBL/GenBank/DDBJ databases">
        <title>Perkinsus olseni comparative genomics.</title>
        <authorList>
            <person name="Bogema D.R."/>
        </authorList>
    </citation>
    <scope>NUCLEOTIDE SEQUENCE [LARGE SCALE GENOMIC DNA]</scope>
    <source>
        <strain evidence="2">ATCC PRA-205</strain>
    </source>
</reference>